<dbReference type="InterPro" id="IPR001509">
    <property type="entry name" value="Epimerase_deHydtase"/>
</dbReference>
<evidence type="ECO:0000313" key="2">
    <source>
        <dbReference type="EMBL" id="SUS03691.1"/>
    </source>
</evidence>
<dbReference type="Gene3D" id="3.40.50.720">
    <property type="entry name" value="NAD(P)-binding Rossmann-like Domain"/>
    <property type="match status" value="1"/>
</dbReference>
<name>A0A380T8V5_9ZZZZ</name>
<sequence length="333" mass="37574">MNPGHSFKKAFKGKRVLITGGLGFIGSNLARRLVALGAKVTLLDSLIPEYGGNRRNVRGLERKVNINLSDVRDRHSLPEFLRGQHFLFNLAGQTSHMDSMTDPETDLEINCRAQLTLLEACRKHNPHLRVVFASTRQIYGRPDYLPVDEKHPLRPVDVNGINKLAGEEYHLLYSEVHGVPSTVLRLTNTIGPRMRVKDARQTFVGVWIRRILEGQPIEVWGGEQLRDFTYVDDAVDAFLVAATHPAAVGRVFNLGGVGNISLRDLAALLVEVTGKGGYRVRLFPADRRKIDIGDYYSDWSLIGSELGWKPRTTIRQALVRTVAYYRKELRHYL</sequence>
<organism evidence="2">
    <name type="scientific">metagenome</name>
    <dbReference type="NCBI Taxonomy" id="256318"/>
    <lineage>
        <taxon>unclassified sequences</taxon>
        <taxon>metagenomes</taxon>
    </lineage>
</organism>
<dbReference type="SUPFAM" id="SSF51735">
    <property type="entry name" value="NAD(P)-binding Rossmann-fold domains"/>
    <property type="match status" value="1"/>
</dbReference>
<dbReference type="InterPro" id="IPR050177">
    <property type="entry name" value="Lipid_A_modif_metabolic_enz"/>
</dbReference>
<feature type="domain" description="NAD-dependent epimerase/dehydratase" evidence="1">
    <location>
        <begin position="16"/>
        <end position="255"/>
    </location>
</feature>
<dbReference type="InterPro" id="IPR036291">
    <property type="entry name" value="NAD(P)-bd_dom_sf"/>
</dbReference>
<gene>
    <name evidence="2" type="ORF">DF3PB_1090011</name>
</gene>
<evidence type="ECO:0000259" key="1">
    <source>
        <dbReference type="Pfam" id="PF01370"/>
    </source>
</evidence>
<dbReference type="EMBL" id="UIDG01000012">
    <property type="protein sequence ID" value="SUS03691.1"/>
    <property type="molecule type" value="Genomic_DNA"/>
</dbReference>
<dbReference type="AlphaFoldDB" id="A0A380T8V5"/>
<reference evidence="2" key="1">
    <citation type="submission" date="2018-07" db="EMBL/GenBank/DDBJ databases">
        <authorList>
            <person name="Quirk P.G."/>
            <person name="Krulwich T.A."/>
        </authorList>
    </citation>
    <scope>NUCLEOTIDE SEQUENCE</scope>
</reference>
<protein>
    <submittedName>
        <fullName evidence="2">UDP-glucose 4-epimerase</fullName>
    </submittedName>
</protein>
<dbReference type="PRINTS" id="PR01713">
    <property type="entry name" value="NUCEPIMERASE"/>
</dbReference>
<dbReference type="PANTHER" id="PTHR43245:SF13">
    <property type="entry name" value="UDP-D-APIOSE_UDP-D-XYLOSE SYNTHASE 2"/>
    <property type="match status" value="1"/>
</dbReference>
<accession>A0A380T8V5</accession>
<dbReference type="Gene3D" id="3.90.25.10">
    <property type="entry name" value="UDP-galactose 4-epimerase, domain 1"/>
    <property type="match status" value="1"/>
</dbReference>
<dbReference type="PANTHER" id="PTHR43245">
    <property type="entry name" value="BIFUNCTIONAL POLYMYXIN RESISTANCE PROTEIN ARNA"/>
    <property type="match status" value="1"/>
</dbReference>
<proteinExistence type="predicted"/>
<dbReference type="Pfam" id="PF01370">
    <property type="entry name" value="Epimerase"/>
    <property type="match status" value="1"/>
</dbReference>